<comment type="caution">
    <text evidence="6">The sequence shown here is derived from an EMBL/GenBank/DDBJ whole genome shotgun (WGS) entry which is preliminary data.</text>
</comment>
<dbReference type="InterPro" id="IPR050301">
    <property type="entry name" value="NTE"/>
</dbReference>
<evidence type="ECO:0000313" key="7">
    <source>
        <dbReference type="Proteomes" id="UP000623678"/>
    </source>
</evidence>
<keyword evidence="2 4" id="KW-0442">Lipid degradation</keyword>
<evidence type="ECO:0000313" key="6">
    <source>
        <dbReference type="EMBL" id="MBC8586459.1"/>
    </source>
</evidence>
<feature type="short sequence motif" description="DGA/G" evidence="4">
    <location>
        <begin position="179"/>
        <end position="181"/>
    </location>
</feature>
<dbReference type="PANTHER" id="PTHR14226">
    <property type="entry name" value="NEUROPATHY TARGET ESTERASE/SWISS CHEESE D.MELANOGASTER"/>
    <property type="match status" value="1"/>
</dbReference>
<organism evidence="6 7">
    <name type="scientific">Youxingia wuxianensis</name>
    <dbReference type="NCBI Taxonomy" id="2763678"/>
    <lineage>
        <taxon>Bacteria</taxon>
        <taxon>Bacillati</taxon>
        <taxon>Bacillota</taxon>
        <taxon>Clostridia</taxon>
        <taxon>Eubacteriales</taxon>
        <taxon>Oscillospiraceae</taxon>
        <taxon>Youxingia</taxon>
    </lineage>
</organism>
<dbReference type="InterPro" id="IPR016035">
    <property type="entry name" value="Acyl_Trfase/lysoPLipase"/>
</dbReference>
<feature type="active site" description="Nucleophile" evidence="4">
    <location>
        <position position="42"/>
    </location>
</feature>
<dbReference type="EMBL" id="JACRTD010000012">
    <property type="protein sequence ID" value="MBC8586459.1"/>
    <property type="molecule type" value="Genomic_DNA"/>
</dbReference>
<protein>
    <submittedName>
        <fullName evidence="6">Patatin-like phospholipase family protein</fullName>
    </submittedName>
</protein>
<keyword evidence="7" id="KW-1185">Reference proteome</keyword>
<feature type="short sequence motif" description="GXSXG" evidence="4">
    <location>
        <begin position="40"/>
        <end position="44"/>
    </location>
</feature>
<dbReference type="Gene3D" id="3.40.1090.10">
    <property type="entry name" value="Cytosolic phospholipase A2 catalytic domain"/>
    <property type="match status" value="2"/>
</dbReference>
<dbReference type="Pfam" id="PF01734">
    <property type="entry name" value="Patatin"/>
    <property type="match status" value="1"/>
</dbReference>
<feature type="active site" description="Proton acceptor" evidence="4">
    <location>
        <position position="179"/>
    </location>
</feature>
<dbReference type="PROSITE" id="PS51635">
    <property type="entry name" value="PNPLA"/>
    <property type="match status" value="1"/>
</dbReference>
<feature type="short sequence motif" description="GXGXXG" evidence="4">
    <location>
        <begin position="13"/>
        <end position="18"/>
    </location>
</feature>
<evidence type="ECO:0000256" key="2">
    <source>
        <dbReference type="ARBA" id="ARBA00022963"/>
    </source>
</evidence>
<gene>
    <name evidence="6" type="ORF">H8705_12790</name>
</gene>
<proteinExistence type="predicted"/>
<dbReference type="SUPFAM" id="SSF52151">
    <property type="entry name" value="FabD/lysophospholipase-like"/>
    <property type="match status" value="1"/>
</dbReference>
<accession>A0A926EU07</accession>
<dbReference type="CDD" id="cd07209">
    <property type="entry name" value="Pat_hypo_Ecoli_Z1214_like"/>
    <property type="match status" value="1"/>
</dbReference>
<evidence type="ECO:0000256" key="1">
    <source>
        <dbReference type="ARBA" id="ARBA00022801"/>
    </source>
</evidence>
<name>A0A926EU07_9FIRM</name>
<feature type="domain" description="PNPLA" evidence="5">
    <location>
        <begin position="9"/>
        <end position="192"/>
    </location>
</feature>
<keyword evidence="3 4" id="KW-0443">Lipid metabolism</keyword>
<dbReference type="PANTHER" id="PTHR14226:SF57">
    <property type="entry name" value="BLR7027 PROTEIN"/>
    <property type="match status" value="1"/>
</dbReference>
<dbReference type="GO" id="GO:0016787">
    <property type="term" value="F:hydrolase activity"/>
    <property type="evidence" value="ECO:0007669"/>
    <property type="project" value="UniProtKB-UniRule"/>
</dbReference>
<sequence>MTTSPMTSFVLSGGGSRGAYEIGVWKALQELDVRFSMVTGTSVGALNAAAIAQGDFELAENLWKELETSNVFDLKLDETLPDSIKTLTAAKQIFQEFLKQGGVDCGRLKKLLEQYLNEDAIRKSPLALGLVTTELPTLKPRYLWKEEIPQGQLIDYLLASCALFPAIQPYEIDGIRYIDGAFNDNMPIKMAIDQGAKQVIAVYMDAPGVVRPYKKFTQMADIRLIQCFWNLGSLLLFDRDHARQNIRLGYLDTMRSYEVYDGYAYAFPKGTVLSAGKQYYSNFAEKMRLFGFRGPNHRLPGLNDLSYTVMKKRISNRISSPVSVQGFVLDGLECSAEIFGLDFCKLYTLPILNERLKEASQQVVLPPALESMNIWQEKGAAAISDALELADRRIRTIYLAKVINDCLAKQRAFNLLPVAALMTDEFCAALYLSFAGIVQ</sequence>
<evidence type="ECO:0000259" key="5">
    <source>
        <dbReference type="PROSITE" id="PS51635"/>
    </source>
</evidence>
<dbReference type="Proteomes" id="UP000623678">
    <property type="component" value="Unassembled WGS sequence"/>
</dbReference>
<dbReference type="InterPro" id="IPR002641">
    <property type="entry name" value="PNPLA_dom"/>
</dbReference>
<reference evidence="6" key="1">
    <citation type="submission" date="2020-08" db="EMBL/GenBank/DDBJ databases">
        <title>Genome public.</title>
        <authorList>
            <person name="Liu C."/>
            <person name="Sun Q."/>
        </authorList>
    </citation>
    <scope>NUCLEOTIDE SEQUENCE</scope>
    <source>
        <strain evidence="6">NSJ-64</strain>
    </source>
</reference>
<keyword evidence="1 4" id="KW-0378">Hydrolase</keyword>
<evidence type="ECO:0000256" key="3">
    <source>
        <dbReference type="ARBA" id="ARBA00023098"/>
    </source>
</evidence>
<evidence type="ECO:0000256" key="4">
    <source>
        <dbReference type="PROSITE-ProRule" id="PRU01161"/>
    </source>
</evidence>
<dbReference type="GO" id="GO:0016042">
    <property type="term" value="P:lipid catabolic process"/>
    <property type="evidence" value="ECO:0007669"/>
    <property type="project" value="UniProtKB-UniRule"/>
</dbReference>
<dbReference type="AlphaFoldDB" id="A0A926EU07"/>
<dbReference type="RefSeq" id="WP_262396179.1">
    <property type="nucleotide sequence ID" value="NZ_JACRTD010000012.1"/>
</dbReference>